<evidence type="ECO:0000313" key="2">
    <source>
        <dbReference type="Proteomes" id="UP000053732"/>
    </source>
</evidence>
<organism evidence="1 2">
    <name type="scientific">Penicillium camemberti (strain FM 013)</name>
    <dbReference type="NCBI Taxonomy" id="1429867"/>
    <lineage>
        <taxon>Eukaryota</taxon>
        <taxon>Fungi</taxon>
        <taxon>Dikarya</taxon>
        <taxon>Ascomycota</taxon>
        <taxon>Pezizomycotina</taxon>
        <taxon>Eurotiomycetes</taxon>
        <taxon>Eurotiomycetidae</taxon>
        <taxon>Eurotiales</taxon>
        <taxon>Aspergillaceae</taxon>
        <taxon>Penicillium</taxon>
    </lineage>
</organism>
<accession>A0A0G4PK21</accession>
<dbReference type="EMBL" id="HG793152">
    <property type="protein sequence ID" value="CRL26775.1"/>
    <property type="molecule type" value="Genomic_DNA"/>
</dbReference>
<gene>
    <name evidence="1" type="ORF">PCAMFM013_S019g000192</name>
</gene>
<dbReference type="Proteomes" id="UP000053732">
    <property type="component" value="Unassembled WGS sequence"/>
</dbReference>
<evidence type="ECO:0000313" key="1">
    <source>
        <dbReference type="EMBL" id="CRL26775.1"/>
    </source>
</evidence>
<dbReference type="AlphaFoldDB" id="A0A0G4PK21"/>
<reference evidence="1 2" key="1">
    <citation type="journal article" date="2014" name="Nat. Commun.">
        <title>Multiple recent horizontal transfers of a large genomic region in cheese making fungi.</title>
        <authorList>
            <person name="Cheeseman K."/>
            <person name="Ropars J."/>
            <person name="Renault P."/>
            <person name="Dupont J."/>
            <person name="Gouzy J."/>
            <person name="Branca A."/>
            <person name="Abraham A.L."/>
            <person name="Ceppi M."/>
            <person name="Conseiller E."/>
            <person name="Debuchy R."/>
            <person name="Malagnac F."/>
            <person name="Goarin A."/>
            <person name="Silar P."/>
            <person name="Lacoste S."/>
            <person name="Sallet E."/>
            <person name="Bensimon A."/>
            <person name="Giraud T."/>
            <person name="Brygoo Y."/>
        </authorList>
    </citation>
    <scope>NUCLEOTIDE SEQUENCE [LARGE SCALE GENOMIC DNA]</scope>
    <source>
        <strain evidence="2">FM 013</strain>
    </source>
</reference>
<protein>
    <submittedName>
        <fullName evidence="1">Str. FM013</fullName>
    </submittedName>
</protein>
<proteinExistence type="predicted"/>
<keyword evidence="2" id="KW-1185">Reference proteome</keyword>
<sequence>MDESKTESVVATPHQTTLQSLVSQLDLTREEAEALVEFLPQIIIEFVEDRWATLEVPWDLWA</sequence>
<name>A0A0G4PK21_PENC3</name>